<reference evidence="1 4" key="3">
    <citation type="submission" date="2023-08" db="EMBL/GenBank/DDBJ databases">
        <authorList>
            <person name="Du M."/>
            <person name="Liu C."/>
            <person name="Liu S.-J."/>
        </authorList>
    </citation>
    <scope>NUCLEOTIDE SEQUENCE [LARGE SCALE GENOMIC DNA]</scope>
    <source>
        <strain evidence="1 4">GS077</strain>
    </source>
</reference>
<proteinExistence type="predicted"/>
<evidence type="ECO:0000313" key="1">
    <source>
        <dbReference type="EMBL" id="MDT6977163.1"/>
    </source>
</evidence>
<evidence type="ECO:0000313" key="4">
    <source>
        <dbReference type="Proteomes" id="UP001258434"/>
    </source>
</evidence>
<organism evidence="2 3">
    <name type="scientific">Bacteroides fragilis</name>
    <dbReference type="NCBI Taxonomy" id="817"/>
    <lineage>
        <taxon>Bacteria</taxon>
        <taxon>Pseudomonadati</taxon>
        <taxon>Bacteroidota</taxon>
        <taxon>Bacteroidia</taxon>
        <taxon>Bacteroidales</taxon>
        <taxon>Bacteroidaceae</taxon>
        <taxon>Bacteroides</taxon>
    </lineage>
</organism>
<dbReference type="Proteomes" id="UP001258434">
    <property type="component" value="Unassembled WGS sequence"/>
</dbReference>
<dbReference type="EMBL" id="QSDG01000002">
    <property type="protein sequence ID" value="RGY71340.1"/>
    <property type="molecule type" value="Genomic_DNA"/>
</dbReference>
<reference evidence="4" key="2">
    <citation type="submission" date="2023-07" db="EMBL/GenBank/DDBJ databases">
        <title>A gut symbiont ubiquitin homologue binds and inactivates peptidyl-prolyl isomerase to mediate the interbacterial arms race in the human gut.</title>
        <authorList>
            <person name="Jiang K."/>
            <person name="Li W."/>
            <person name="Tong M."/>
            <person name="Xu J."/>
            <person name="Chen Z."/>
            <person name="Yang Y."/>
            <person name="Zang Y."/>
            <person name="Jiao X."/>
            <person name="Liu C."/>
            <person name="Lim B."/>
            <person name="Jiang X."/>
            <person name="Wang J."/>
            <person name="Wu D."/>
            <person name="Wang M."/>
            <person name="Liu S.-J."/>
            <person name="Shao F."/>
            <person name="Gao X."/>
        </authorList>
    </citation>
    <scope>NUCLEOTIDE SEQUENCE [LARGE SCALE GENOMIC DNA]</scope>
    <source>
        <strain evidence="4">GS077</strain>
    </source>
</reference>
<name>A0A396EGI1_BACFG</name>
<gene>
    <name evidence="1" type="ORF">BFGS077_002441</name>
    <name evidence="2" type="ORF">DXA27_03720</name>
</gene>
<reference evidence="1" key="4">
    <citation type="submission" date="2024-03" db="EMBL/GenBank/DDBJ databases">
        <title>A gut symbiont ubiquitin homologue binds and inactivates peptidyl-prolyl isomerase to mediate the interbacterial arms race in the human gut.</title>
        <authorList>
            <person name="Jiang K."/>
            <person name="Li W."/>
            <person name="Tong M."/>
            <person name="Xu J."/>
            <person name="Chen Z."/>
            <person name="Yang Y."/>
            <person name="Zang Y."/>
            <person name="Jiao X."/>
            <person name="Liu C."/>
            <person name="Lim B."/>
            <person name="Jiang X."/>
            <person name="Wang J."/>
            <person name="Wu D."/>
            <person name="Wang M."/>
            <person name="Liu S.-J."/>
            <person name="Shao F."/>
            <person name="Gao X."/>
        </authorList>
    </citation>
    <scope>NUCLEOTIDE SEQUENCE</scope>
    <source>
        <strain evidence="1">GS077</strain>
    </source>
</reference>
<reference evidence="2 3" key="1">
    <citation type="submission" date="2018-08" db="EMBL/GenBank/DDBJ databases">
        <title>A genome reference for cultivated species of the human gut microbiota.</title>
        <authorList>
            <person name="Zou Y."/>
            <person name="Xue W."/>
            <person name="Luo G."/>
        </authorList>
    </citation>
    <scope>NUCLEOTIDE SEQUENCE [LARGE SCALE GENOMIC DNA]</scope>
    <source>
        <strain evidence="2 3">OF01-1</strain>
    </source>
</reference>
<accession>A0A396EGI1</accession>
<dbReference type="EMBL" id="JAVFHL010000001">
    <property type="protein sequence ID" value="MDT6977163.1"/>
    <property type="molecule type" value="Genomic_DNA"/>
</dbReference>
<evidence type="ECO:0000313" key="3">
    <source>
        <dbReference type="Proteomes" id="UP000284614"/>
    </source>
</evidence>
<comment type="caution">
    <text evidence="2">The sequence shown here is derived from an EMBL/GenBank/DDBJ whole genome shotgun (WGS) entry which is preliminary data.</text>
</comment>
<sequence length="140" mass="16567">MSKCKTVTLRLRKVKNGTQYSLCLDYYPGYRDNITMKVITREALGIYIFAKPANQQERDFNARMMKKAEILRNRRYESIFNENNGFFDKAKMKGDFLAYFKGVADRKNITWQHVYKHFERFVNGKCTFEEVEPQVHGISA</sequence>
<evidence type="ECO:0000313" key="2">
    <source>
        <dbReference type="EMBL" id="RGY71340.1"/>
    </source>
</evidence>
<dbReference type="AlphaFoldDB" id="A0A396EGI1"/>
<dbReference type="Proteomes" id="UP000284614">
    <property type="component" value="Unassembled WGS sequence"/>
</dbReference>
<protein>
    <submittedName>
        <fullName evidence="2">Recombinase</fullName>
    </submittedName>
    <submittedName>
        <fullName evidence="1">Site-specific integrase</fullName>
    </submittedName>
</protein>